<evidence type="ECO:0000313" key="1">
    <source>
        <dbReference type="EMBL" id="OEJ94448.1"/>
    </source>
</evidence>
<dbReference type="OrthoDB" id="4104970at2"/>
<dbReference type="Proteomes" id="UP000095329">
    <property type="component" value="Unassembled WGS sequence"/>
</dbReference>
<dbReference type="EMBL" id="ASHX02000001">
    <property type="protein sequence ID" value="OEJ94448.1"/>
    <property type="molecule type" value="Genomic_DNA"/>
</dbReference>
<evidence type="ECO:0000313" key="2">
    <source>
        <dbReference type="Proteomes" id="UP000095329"/>
    </source>
</evidence>
<keyword evidence="2" id="KW-1185">Reference proteome</keyword>
<dbReference type="RefSeq" id="WP_023586606.1">
    <property type="nucleotide sequence ID" value="NZ_ASHX02000001.1"/>
</dbReference>
<dbReference type="AlphaFoldDB" id="A0A1D3DQ46"/>
<name>A0A1D3DQ46_9ACTN</name>
<comment type="caution">
    <text evidence="1">The sequence shown here is derived from an EMBL/GenBank/DDBJ whole genome shotgun (WGS) entry which is preliminary data.</text>
</comment>
<reference evidence="1 2" key="1">
    <citation type="journal article" date="2013" name="Genome Announc.">
        <title>Genome Sequence of Streptomyces violaceusniger Strain SPC6, a Halotolerant Streptomycete That Exhibits Rapid Growth and Development.</title>
        <authorList>
            <person name="Chen X."/>
            <person name="Zhang B."/>
            <person name="Zhang W."/>
            <person name="Wu X."/>
            <person name="Zhang M."/>
            <person name="Chen T."/>
            <person name="Liu G."/>
            <person name="Dyson P."/>
        </authorList>
    </citation>
    <scope>NUCLEOTIDE SEQUENCE [LARGE SCALE GENOMIC DNA]</scope>
    <source>
        <strain evidence="1 2">SPC6</strain>
    </source>
</reference>
<sequence length="81" mass="8905">MRPWQDGPAYRAARRAFADGDLEREGGPLDVRAVVAGIPAEAKDGSRARSSHWERFCVSQTVMRTREGPAVTDGRAFTRAC</sequence>
<proteinExistence type="predicted"/>
<gene>
    <name evidence="1" type="ORF">J116_008170</name>
</gene>
<organism evidence="1 2">
    <name type="scientific">Streptomyces thermolilacinus SPC6</name>
    <dbReference type="NCBI Taxonomy" id="1306406"/>
    <lineage>
        <taxon>Bacteria</taxon>
        <taxon>Bacillati</taxon>
        <taxon>Actinomycetota</taxon>
        <taxon>Actinomycetes</taxon>
        <taxon>Kitasatosporales</taxon>
        <taxon>Streptomycetaceae</taxon>
        <taxon>Streptomyces</taxon>
    </lineage>
</organism>
<protein>
    <submittedName>
        <fullName evidence="1">Uncharacterized protein</fullName>
    </submittedName>
</protein>
<dbReference type="STRING" id="1306406.J116_008170"/>
<accession>A0A1D3DQ46</accession>